<evidence type="ECO:0000313" key="1">
    <source>
        <dbReference type="EMBL" id="MDH0364981.1"/>
    </source>
</evidence>
<dbReference type="EMBL" id="JAODZU010000032">
    <property type="protein sequence ID" value="MDH0364981.1"/>
    <property type="molecule type" value="Genomic_DNA"/>
</dbReference>
<proteinExistence type="predicted"/>
<dbReference type="RefSeq" id="WP_279860637.1">
    <property type="nucleotide sequence ID" value="NZ_JAODZU010000032.1"/>
</dbReference>
<evidence type="ECO:0000313" key="2">
    <source>
        <dbReference type="Proteomes" id="UP001158297"/>
    </source>
</evidence>
<comment type="caution">
    <text evidence="1">The sequence shown here is derived from an EMBL/GenBank/DDBJ whole genome shotgun (WGS) entry which is preliminary data.</text>
</comment>
<name>A0AA42L8V9_9BURK</name>
<accession>A0AA42L8V9</accession>
<organism evidence="1 2">
    <name type="scientific">Comamonas aquatica</name>
    <dbReference type="NCBI Taxonomy" id="225991"/>
    <lineage>
        <taxon>Bacteria</taxon>
        <taxon>Pseudomonadati</taxon>
        <taxon>Pseudomonadota</taxon>
        <taxon>Betaproteobacteria</taxon>
        <taxon>Burkholderiales</taxon>
        <taxon>Comamonadaceae</taxon>
        <taxon>Comamonas</taxon>
    </lineage>
</organism>
<sequence length="187" mass="20309">MTSPRHLSPEGIATLHKKGHAFAPNAVIVAANLLQRNNIYSTPKCSAPSATHIAPDDFQLIVFNDFWLSLRNDQACRCSLDPTFRTPKRISGLLLSLLFARLPNPNASLLIHSPAISQVIGRYALTPTAAMTASGSYTATLSIRSGKGSCSHDRVFRFIPLFQSPAAAIRYAIEQGKSYLHLPGLPD</sequence>
<reference evidence="1" key="1">
    <citation type="submission" date="2022-09" db="EMBL/GenBank/DDBJ databases">
        <title>Intensive care unit water sources are persistently colonized with multi-drug resistant bacteria and are the site of extensive horizontal gene transfer of antibiotic resistance genes.</title>
        <authorList>
            <person name="Diorio-Toth L."/>
        </authorList>
    </citation>
    <scope>NUCLEOTIDE SEQUENCE</scope>
    <source>
        <strain evidence="1">GD04130</strain>
    </source>
</reference>
<gene>
    <name evidence="1" type="ORF">N7330_18310</name>
</gene>
<dbReference type="AlphaFoldDB" id="A0AA42L8V9"/>
<dbReference type="Proteomes" id="UP001158297">
    <property type="component" value="Unassembled WGS sequence"/>
</dbReference>
<protein>
    <submittedName>
        <fullName evidence="1">Uncharacterized protein</fullName>
    </submittedName>
</protein>